<feature type="non-terminal residue" evidence="1">
    <location>
        <position position="1"/>
    </location>
</feature>
<reference evidence="1 2" key="1">
    <citation type="journal article" date="2021" name="BMC Genomics">
        <title>Datura genome reveals duplications of psychoactive alkaloid biosynthetic genes and high mutation rate following tissue culture.</title>
        <authorList>
            <person name="Rajewski A."/>
            <person name="Carter-House D."/>
            <person name="Stajich J."/>
            <person name="Litt A."/>
        </authorList>
    </citation>
    <scope>NUCLEOTIDE SEQUENCE [LARGE SCALE GENOMIC DNA]</scope>
    <source>
        <strain evidence="1">AR-01</strain>
    </source>
</reference>
<accession>A0ABS8TL90</accession>
<comment type="caution">
    <text evidence="1">The sequence shown here is derived from an EMBL/GenBank/DDBJ whole genome shotgun (WGS) entry which is preliminary data.</text>
</comment>
<keyword evidence="2" id="KW-1185">Reference proteome</keyword>
<evidence type="ECO:0000313" key="1">
    <source>
        <dbReference type="EMBL" id="MCD7472316.1"/>
    </source>
</evidence>
<gene>
    <name evidence="1" type="ORF">HAX54_013385</name>
</gene>
<evidence type="ECO:0000313" key="2">
    <source>
        <dbReference type="Proteomes" id="UP000823775"/>
    </source>
</evidence>
<sequence length="62" mass="7188">KVRDGTMSRSLCFAFTFVTCWEDFVAHPDSSEGARQVRGMELRLRDSLRSTMRLRLCASKFQ</sequence>
<name>A0ABS8TL90_DATST</name>
<organism evidence="1 2">
    <name type="scientific">Datura stramonium</name>
    <name type="common">Jimsonweed</name>
    <name type="synonym">Common thornapple</name>
    <dbReference type="NCBI Taxonomy" id="4076"/>
    <lineage>
        <taxon>Eukaryota</taxon>
        <taxon>Viridiplantae</taxon>
        <taxon>Streptophyta</taxon>
        <taxon>Embryophyta</taxon>
        <taxon>Tracheophyta</taxon>
        <taxon>Spermatophyta</taxon>
        <taxon>Magnoliopsida</taxon>
        <taxon>eudicotyledons</taxon>
        <taxon>Gunneridae</taxon>
        <taxon>Pentapetalae</taxon>
        <taxon>asterids</taxon>
        <taxon>lamiids</taxon>
        <taxon>Solanales</taxon>
        <taxon>Solanaceae</taxon>
        <taxon>Solanoideae</taxon>
        <taxon>Datureae</taxon>
        <taxon>Datura</taxon>
    </lineage>
</organism>
<dbReference type="EMBL" id="JACEIK010001809">
    <property type="protein sequence ID" value="MCD7472316.1"/>
    <property type="molecule type" value="Genomic_DNA"/>
</dbReference>
<dbReference type="Proteomes" id="UP000823775">
    <property type="component" value="Unassembled WGS sequence"/>
</dbReference>
<proteinExistence type="predicted"/>
<protein>
    <submittedName>
        <fullName evidence="1">Uncharacterized protein</fullName>
    </submittedName>
</protein>